<feature type="binding site" evidence="7">
    <location>
        <position position="142"/>
    </location>
    <ligand>
        <name>Fe cation</name>
        <dbReference type="ChEBI" id="CHEBI:24875"/>
    </ligand>
</feature>
<dbReference type="HAMAP" id="MF_01445">
    <property type="entry name" value="TsaD"/>
    <property type="match status" value="1"/>
</dbReference>
<dbReference type="InterPro" id="IPR022450">
    <property type="entry name" value="TsaD"/>
</dbReference>
<dbReference type="InterPro" id="IPR017861">
    <property type="entry name" value="KAE1/TsaD"/>
</dbReference>
<feature type="binding site" evidence="7">
    <location>
        <begin position="164"/>
        <end position="168"/>
    </location>
    <ligand>
        <name>substrate</name>
    </ligand>
</feature>
<accession>A0A231V2F8</accession>
<feature type="binding site" evidence="7">
    <location>
        <position position="214"/>
    </location>
    <ligand>
        <name>substrate</name>
    </ligand>
</feature>
<evidence type="ECO:0000313" key="9">
    <source>
        <dbReference type="EMBL" id="OXT02368.1"/>
    </source>
</evidence>
<dbReference type="PANTHER" id="PTHR11735">
    <property type="entry name" value="TRNA N6-ADENOSINE THREONYLCARBAMOYLTRANSFERASE"/>
    <property type="match status" value="1"/>
</dbReference>
<evidence type="ECO:0000256" key="3">
    <source>
        <dbReference type="ARBA" id="ARBA00022723"/>
    </source>
</evidence>
<feature type="domain" description="Gcp-like" evidence="8">
    <location>
        <begin position="55"/>
        <end position="344"/>
    </location>
</feature>
<dbReference type="SUPFAM" id="SSF53067">
    <property type="entry name" value="Actin-like ATPase domain"/>
    <property type="match status" value="2"/>
</dbReference>
<dbReference type="GO" id="GO:0005506">
    <property type="term" value="F:iron ion binding"/>
    <property type="evidence" value="ECO:0007669"/>
    <property type="project" value="UniProtKB-UniRule"/>
</dbReference>
<dbReference type="NCBIfam" id="TIGR03723">
    <property type="entry name" value="T6A_TsaD_YgjD"/>
    <property type="match status" value="1"/>
</dbReference>
<dbReference type="GO" id="GO:0005737">
    <property type="term" value="C:cytoplasm"/>
    <property type="evidence" value="ECO:0007669"/>
    <property type="project" value="UniProtKB-SubCell"/>
</dbReference>
<comment type="function">
    <text evidence="7">Required for the formation of a threonylcarbamoyl group on adenosine at position 37 (t(6)A37) in tRNAs that read codons beginning with adenine. Is involved in the transfer of the threonylcarbamoyl moiety of threonylcarbamoyl-AMP (TC-AMP) to the N6 group of A37, together with TsaE and TsaB. TsaD likely plays a direct catalytic role in this reaction.</text>
</comment>
<evidence type="ECO:0000256" key="7">
    <source>
        <dbReference type="HAMAP-Rule" id="MF_01445"/>
    </source>
</evidence>
<evidence type="ECO:0000256" key="4">
    <source>
        <dbReference type="ARBA" id="ARBA00023004"/>
    </source>
</evidence>
<comment type="cofactor">
    <cofactor evidence="7">
        <name>Fe(2+)</name>
        <dbReference type="ChEBI" id="CHEBI:29033"/>
    </cofactor>
    <text evidence="7">Binds 1 Fe(2+) ion per subunit.</text>
</comment>
<evidence type="ECO:0000256" key="2">
    <source>
        <dbReference type="ARBA" id="ARBA00022694"/>
    </source>
</evidence>
<gene>
    <name evidence="7" type="primary">tsaD</name>
    <name evidence="9" type="ORF">B7H23_05565</name>
</gene>
<keyword evidence="10" id="KW-1185">Reference proteome</keyword>
<sequence>MPDNPAAEDRRPACALPKRAGESLVLGIETSCDETAAAVLAGLASDRNAAPTTRLLSNVVLSQIEEHAAFGGVVPEIAARAHVAALDGIIEAALSDAGTALCDIDAIAVTAGPGLIGGLMAGFTTAKALAFGADKPLLPINHLEGHALTARMTHGLAFPYLLLLVSGGHTQIVLVRGVGDYARLGTTIDDALGEAFDKTAKLIGLPYPGGPNVEKAAFAGDGTRFALPRPLRGTARPDFSFSGLKTAVRQAAESVAPLGEKDVADLCASFQAAVRDTLADRVGRALDRFAADHPSVATPTLVVAGGVAANAYLRDGLETLCREKEWRFIAPPLSLCTDNGAMIAHAGLERLLAGLIPDVRAVFAMAPRSRWPLDESATPLVGSGKRGAKA</sequence>
<dbReference type="CDD" id="cd24133">
    <property type="entry name" value="ASKHA_NBD_TsaD_bac"/>
    <property type="match status" value="1"/>
</dbReference>
<comment type="catalytic activity">
    <reaction evidence="6 7">
        <text>L-threonylcarbamoyladenylate + adenosine(37) in tRNA = N(6)-L-threonylcarbamoyladenosine(37) in tRNA + AMP + H(+)</text>
        <dbReference type="Rhea" id="RHEA:37059"/>
        <dbReference type="Rhea" id="RHEA-COMP:10162"/>
        <dbReference type="Rhea" id="RHEA-COMP:10163"/>
        <dbReference type="ChEBI" id="CHEBI:15378"/>
        <dbReference type="ChEBI" id="CHEBI:73682"/>
        <dbReference type="ChEBI" id="CHEBI:74411"/>
        <dbReference type="ChEBI" id="CHEBI:74418"/>
        <dbReference type="ChEBI" id="CHEBI:456215"/>
        <dbReference type="EC" id="2.3.1.234"/>
    </reaction>
</comment>
<comment type="similarity">
    <text evidence="7">Belongs to the KAE1 / TsaD family.</text>
</comment>
<evidence type="ECO:0000256" key="1">
    <source>
        <dbReference type="ARBA" id="ARBA00022679"/>
    </source>
</evidence>
<evidence type="ECO:0000256" key="5">
    <source>
        <dbReference type="ARBA" id="ARBA00023315"/>
    </source>
</evidence>
<feature type="binding site" evidence="7">
    <location>
        <position position="146"/>
    </location>
    <ligand>
        <name>Fe cation</name>
        <dbReference type="ChEBI" id="CHEBI:24875"/>
    </ligand>
</feature>
<proteinExistence type="inferred from homology"/>
<dbReference type="PRINTS" id="PR00789">
    <property type="entry name" value="OSIALOPTASE"/>
</dbReference>
<protein>
    <recommendedName>
        <fullName evidence="7">tRNA N6-adenosine threonylcarbamoyltransferase</fullName>
        <ecNumber evidence="7">2.3.1.234</ecNumber>
    </recommendedName>
    <alternativeName>
        <fullName evidence="7">N6-L-threonylcarbamoyladenine synthase</fullName>
        <shortName evidence="7">t(6)A synthase</shortName>
    </alternativeName>
    <alternativeName>
        <fullName evidence="7">t(6)A37 threonylcarbamoyladenosine biosynthesis protein TsaD</fullName>
    </alternativeName>
    <alternativeName>
        <fullName evidence="7">tRNA threonylcarbamoyladenosine biosynthesis protein TsaD</fullName>
    </alternativeName>
</protein>
<keyword evidence="3 7" id="KW-0479">Metal-binding</keyword>
<keyword evidence="1 7" id="KW-0808">Transferase</keyword>
<organism evidence="9 10">
    <name type="scientific">Notoacmeibacter marinus</name>
    <dbReference type="NCBI Taxonomy" id="1876515"/>
    <lineage>
        <taxon>Bacteria</taxon>
        <taxon>Pseudomonadati</taxon>
        <taxon>Pseudomonadota</taxon>
        <taxon>Alphaproteobacteria</taxon>
        <taxon>Hyphomicrobiales</taxon>
        <taxon>Notoacmeibacteraceae</taxon>
        <taxon>Notoacmeibacter</taxon>
    </lineage>
</organism>
<dbReference type="Gene3D" id="3.30.420.40">
    <property type="match status" value="2"/>
</dbReference>
<dbReference type="EC" id="2.3.1.234" evidence="7"/>
<dbReference type="NCBIfam" id="TIGR00329">
    <property type="entry name" value="gcp_kae1"/>
    <property type="match status" value="1"/>
</dbReference>
<dbReference type="Proteomes" id="UP000215405">
    <property type="component" value="Unassembled WGS sequence"/>
</dbReference>
<comment type="subcellular location">
    <subcellularLocation>
        <location evidence="7">Cytoplasm</location>
    </subcellularLocation>
</comment>
<keyword evidence="4 7" id="KW-0408">Iron</keyword>
<dbReference type="InterPro" id="IPR043129">
    <property type="entry name" value="ATPase_NBD"/>
</dbReference>
<feature type="binding site" evidence="7">
    <location>
        <position position="338"/>
    </location>
    <ligand>
        <name>Fe cation</name>
        <dbReference type="ChEBI" id="CHEBI:24875"/>
    </ligand>
</feature>
<feature type="binding site" evidence="7">
    <location>
        <position position="197"/>
    </location>
    <ligand>
        <name>substrate</name>
    </ligand>
</feature>
<keyword evidence="5 7" id="KW-0012">Acyltransferase</keyword>
<evidence type="ECO:0000313" key="10">
    <source>
        <dbReference type="Proteomes" id="UP000215405"/>
    </source>
</evidence>
<evidence type="ECO:0000256" key="6">
    <source>
        <dbReference type="ARBA" id="ARBA00048117"/>
    </source>
</evidence>
<feature type="binding site" evidence="7">
    <location>
        <position position="310"/>
    </location>
    <ligand>
        <name>substrate</name>
    </ligand>
</feature>
<dbReference type="PANTHER" id="PTHR11735:SF6">
    <property type="entry name" value="TRNA N6-ADENOSINE THREONYLCARBAMOYLTRANSFERASE, MITOCHONDRIAL"/>
    <property type="match status" value="1"/>
</dbReference>
<dbReference type="GO" id="GO:0002949">
    <property type="term" value="P:tRNA threonylcarbamoyladenosine modification"/>
    <property type="evidence" value="ECO:0007669"/>
    <property type="project" value="UniProtKB-UniRule"/>
</dbReference>
<dbReference type="InterPro" id="IPR000905">
    <property type="entry name" value="Gcp-like_dom"/>
</dbReference>
<dbReference type="Pfam" id="PF00814">
    <property type="entry name" value="TsaD"/>
    <property type="match status" value="1"/>
</dbReference>
<evidence type="ECO:0000259" key="8">
    <source>
        <dbReference type="Pfam" id="PF00814"/>
    </source>
</evidence>
<dbReference type="RefSeq" id="WP_094076324.1">
    <property type="nucleotide sequence ID" value="NZ_NBYO01000001.1"/>
</dbReference>
<reference evidence="10" key="1">
    <citation type="journal article" date="2017" name="Int. J. Syst. Evol. Microbiol.">
        <title>Notoacmeibacter marinus gen. nov., sp. nov., isolated from the gut of a limpet and proposal of Notoacmeibacteraceae fam. nov. in the order Rhizobiales of the class Alphaproteobacteria.</title>
        <authorList>
            <person name="Huang Z."/>
            <person name="Guo F."/>
            <person name="Lai Q."/>
        </authorList>
    </citation>
    <scope>NUCLEOTIDE SEQUENCE [LARGE SCALE GENOMIC DNA]</scope>
    <source>
        <strain evidence="10">XMTR2A4</strain>
    </source>
</reference>
<keyword evidence="2 7" id="KW-0819">tRNA processing</keyword>
<keyword evidence="7" id="KW-0963">Cytoplasm</keyword>
<dbReference type="EMBL" id="NBYO01000001">
    <property type="protein sequence ID" value="OXT02368.1"/>
    <property type="molecule type" value="Genomic_DNA"/>
</dbReference>
<dbReference type="AlphaFoldDB" id="A0A231V2F8"/>
<feature type="binding site" evidence="7">
    <location>
        <position position="210"/>
    </location>
    <ligand>
        <name>substrate</name>
    </ligand>
</feature>
<name>A0A231V2F8_9HYPH</name>
<dbReference type="FunFam" id="3.30.420.40:FF:000012">
    <property type="entry name" value="tRNA N6-adenosine threonylcarbamoyltransferase"/>
    <property type="match status" value="1"/>
</dbReference>
<comment type="caution">
    <text evidence="9">The sequence shown here is derived from an EMBL/GenBank/DDBJ whole genome shotgun (WGS) entry which is preliminary data.</text>
</comment>
<dbReference type="GO" id="GO:0061711">
    <property type="term" value="F:tRNA N(6)-L-threonylcarbamoyladenine synthase activity"/>
    <property type="evidence" value="ECO:0007669"/>
    <property type="project" value="UniProtKB-EC"/>
</dbReference>